<dbReference type="Proteomes" id="UP000257109">
    <property type="component" value="Unassembled WGS sequence"/>
</dbReference>
<feature type="compositionally biased region" description="Basic and acidic residues" evidence="1">
    <location>
        <begin position="53"/>
        <end position="67"/>
    </location>
</feature>
<protein>
    <submittedName>
        <fullName evidence="2">Uncharacterized protein</fullName>
    </submittedName>
</protein>
<comment type="caution">
    <text evidence="2">The sequence shown here is derived from an EMBL/GenBank/DDBJ whole genome shotgun (WGS) entry which is preliminary data.</text>
</comment>
<keyword evidence="3" id="KW-1185">Reference proteome</keyword>
<feature type="region of interest" description="Disordered" evidence="1">
    <location>
        <begin position="53"/>
        <end position="74"/>
    </location>
</feature>
<feature type="non-terminal residue" evidence="2">
    <location>
        <position position="1"/>
    </location>
</feature>
<evidence type="ECO:0000313" key="3">
    <source>
        <dbReference type="Proteomes" id="UP000257109"/>
    </source>
</evidence>
<evidence type="ECO:0000256" key="1">
    <source>
        <dbReference type="SAM" id="MobiDB-lite"/>
    </source>
</evidence>
<dbReference type="AlphaFoldDB" id="A0A371EUP9"/>
<accession>A0A371EUP9</accession>
<reference evidence="2" key="1">
    <citation type="submission" date="2018-05" db="EMBL/GenBank/DDBJ databases">
        <title>Draft genome of Mucuna pruriens seed.</title>
        <authorList>
            <person name="Nnadi N.E."/>
            <person name="Vos R."/>
            <person name="Hasami M.H."/>
            <person name="Devisetty U.K."/>
            <person name="Aguiy J.C."/>
        </authorList>
    </citation>
    <scope>NUCLEOTIDE SEQUENCE [LARGE SCALE GENOMIC DNA]</scope>
    <source>
        <strain evidence="2">JCA_2017</strain>
    </source>
</reference>
<dbReference type="EMBL" id="QJKJ01011999">
    <property type="protein sequence ID" value="RDX69699.1"/>
    <property type="molecule type" value="Genomic_DNA"/>
</dbReference>
<dbReference type="OrthoDB" id="1747743at2759"/>
<evidence type="ECO:0000313" key="2">
    <source>
        <dbReference type="EMBL" id="RDX69699.1"/>
    </source>
</evidence>
<gene>
    <name evidence="2" type="ORF">CR513_51152</name>
</gene>
<name>A0A371EUP9_MUCPR</name>
<proteinExistence type="predicted"/>
<sequence>MKARARRWNARNMKIRWQYDKKVTHDGVTNRFTFVHVGQKVVFKHLSPREVSEDQMKMTMKRKEERKTKSKNRK</sequence>
<organism evidence="2 3">
    <name type="scientific">Mucuna pruriens</name>
    <name type="common">Velvet bean</name>
    <name type="synonym">Dolichos pruriens</name>
    <dbReference type="NCBI Taxonomy" id="157652"/>
    <lineage>
        <taxon>Eukaryota</taxon>
        <taxon>Viridiplantae</taxon>
        <taxon>Streptophyta</taxon>
        <taxon>Embryophyta</taxon>
        <taxon>Tracheophyta</taxon>
        <taxon>Spermatophyta</taxon>
        <taxon>Magnoliopsida</taxon>
        <taxon>eudicotyledons</taxon>
        <taxon>Gunneridae</taxon>
        <taxon>Pentapetalae</taxon>
        <taxon>rosids</taxon>
        <taxon>fabids</taxon>
        <taxon>Fabales</taxon>
        <taxon>Fabaceae</taxon>
        <taxon>Papilionoideae</taxon>
        <taxon>50 kb inversion clade</taxon>
        <taxon>NPAAA clade</taxon>
        <taxon>indigoferoid/millettioid clade</taxon>
        <taxon>Phaseoleae</taxon>
        <taxon>Mucuna</taxon>
    </lineage>
</organism>